<gene>
    <name evidence="1" type="ORF">TNCV_3383951</name>
</gene>
<evidence type="ECO:0000313" key="1">
    <source>
        <dbReference type="EMBL" id="GFY17902.1"/>
    </source>
</evidence>
<name>A0A8X6VGM9_TRICX</name>
<keyword evidence="2" id="KW-1185">Reference proteome</keyword>
<evidence type="ECO:0000313" key="2">
    <source>
        <dbReference type="Proteomes" id="UP000887159"/>
    </source>
</evidence>
<dbReference type="Proteomes" id="UP000887159">
    <property type="component" value="Unassembled WGS sequence"/>
</dbReference>
<proteinExistence type="predicted"/>
<organism evidence="1 2">
    <name type="scientific">Trichonephila clavipes</name>
    <name type="common">Golden silk orbweaver</name>
    <name type="synonym">Nephila clavipes</name>
    <dbReference type="NCBI Taxonomy" id="2585209"/>
    <lineage>
        <taxon>Eukaryota</taxon>
        <taxon>Metazoa</taxon>
        <taxon>Ecdysozoa</taxon>
        <taxon>Arthropoda</taxon>
        <taxon>Chelicerata</taxon>
        <taxon>Arachnida</taxon>
        <taxon>Araneae</taxon>
        <taxon>Araneomorphae</taxon>
        <taxon>Entelegynae</taxon>
        <taxon>Araneoidea</taxon>
        <taxon>Nephilidae</taxon>
        <taxon>Trichonephila</taxon>
    </lineage>
</organism>
<reference evidence="1" key="1">
    <citation type="submission" date="2020-08" db="EMBL/GenBank/DDBJ databases">
        <title>Multicomponent nature underlies the extraordinary mechanical properties of spider dragline silk.</title>
        <authorList>
            <person name="Kono N."/>
            <person name="Nakamura H."/>
            <person name="Mori M."/>
            <person name="Yoshida Y."/>
            <person name="Ohtoshi R."/>
            <person name="Malay A.D."/>
            <person name="Moran D.A.P."/>
            <person name="Tomita M."/>
            <person name="Numata K."/>
            <person name="Arakawa K."/>
        </authorList>
    </citation>
    <scope>NUCLEOTIDE SEQUENCE</scope>
</reference>
<protein>
    <submittedName>
        <fullName evidence="1">Uncharacterized protein</fullName>
    </submittedName>
</protein>
<comment type="caution">
    <text evidence="1">The sequence shown here is derived from an EMBL/GenBank/DDBJ whole genome shotgun (WGS) entry which is preliminary data.</text>
</comment>
<dbReference type="AlphaFoldDB" id="A0A8X6VGM9"/>
<accession>A0A8X6VGM9</accession>
<dbReference type="EMBL" id="BMAU01021347">
    <property type="protein sequence ID" value="GFY17902.1"/>
    <property type="molecule type" value="Genomic_DNA"/>
</dbReference>
<sequence length="94" mass="10372">MHIKSVTRSPSFLLHGVGDRNDCGNLVVKVTDSLLACHEFEPCTTEDQPCRGGRCTLNTSMLRRGGGYIKCPPHHLTMVQKLRDLQPKALVVAD</sequence>